<feature type="non-terminal residue" evidence="2">
    <location>
        <position position="1"/>
    </location>
</feature>
<feature type="compositionally biased region" description="Polar residues" evidence="1">
    <location>
        <begin position="17"/>
        <end position="29"/>
    </location>
</feature>
<feature type="compositionally biased region" description="Low complexity" evidence="1">
    <location>
        <begin position="93"/>
        <end position="136"/>
    </location>
</feature>
<evidence type="ECO:0000256" key="1">
    <source>
        <dbReference type="SAM" id="MobiDB-lite"/>
    </source>
</evidence>
<feature type="compositionally biased region" description="Basic residues" evidence="1">
    <location>
        <begin position="77"/>
        <end position="87"/>
    </location>
</feature>
<gene>
    <name evidence="2" type="ORF">AVDCRST_MAG04-2122</name>
</gene>
<dbReference type="EMBL" id="CADCTL010000146">
    <property type="protein sequence ID" value="CAA9251238.1"/>
    <property type="molecule type" value="Genomic_DNA"/>
</dbReference>
<feature type="non-terminal residue" evidence="2">
    <location>
        <position position="136"/>
    </location>
</feature>
<protein>
    <submittedName>
        <fullName evidence="2">Uncharacterized protein</fullName>
    </submittedName>
</protein>
<organism evidence="2">
    <name type="scientific">uncultured Acetobacteraceae bacterium</name>
    <dbReference type="NCBI Taxonomy" id="169975"/>
    <lineage>
        <taxon>Bacteria</taxon>
        <taxon>Pseudomonadati</taxon>
        <taxon>Pseudomonadota</taxon>
        <taxon>Alphaproteobacteria</taxon>
        <taxon>Acetobacterales</taxon>
        <taxon>Acetobacteraceae</taxon>
        <taxon>environmental samples</taxon>
    </lineage>
</organism>
<reference evidence="2" key="1">
    <citation type="submission" date="2020-02" db="EMBL/GenBank/DDBJ databases">
        <authorList>
            <person name="Meier V. D."/>
        </authorList>
    </citation>
    <scope>NUCLEOTIDE SEQUENCE</scope>
    <source>
        <strain evidence="2">AVDCRST_MAG04</strain>
    </source>
</reference>
<sequence length="136" mass="14295">CSATSWSARATSRVWAPSTTRRWPRSETSAGGKGKRTAGRSASAGQRRGPPCRPSSCRTPSTAGRRAPAMAVWQHSWRPRPTRCGRRTRPDSRPAAATGARRASGRTTGGATTAPTSETPRATSCTSSAAATRRAS</sequence>
<name>A0A6J4IIM1_9PROT</name>
<feature type="compositionally biased region" description="Low complexity" evidence="1">
    <location>
        <begin position="1"/>
        <end position="13"/>
    </location>
</feature>
<feature type="region of interest" description="Disordered" evidence="1">
    <location>
        <begin position="1"/>
        <end position="136"/>
    </location>
</feature>
<evidence type="ECO:0000313" key="2">
    <source>
        <dbReference type="EMBL" id="CAA9251238.1"/>
    </source>
</evidence>
<dbReference type="AlphaFoldDB" id="A0A6J4IIM1"/>
<proteinExistence type="predicted"/>
<accession>A0A6J4IIM1</accession>